<dbReference type="PANTHER" id="PTHR45797:SF1">
    <property type="entry name" value="HELICASE ARIP4"/>
    <property type="match status" value="1"/>
</dbReference>
<dbReference type="Pfam" id="PF00271">
    <property type="entry name" value="Helicase_C"/>
    <property type="match status" value="1"/>
</dbReference>
<dbReference type="GO" id="GO:0016887">
    <property type="term" value="F:ATP hydrolysis activity"/>
    <property type="evidence" value="ECO:0007669"/>
    <property type="project" value="InterPro"/>
</dbReference>
<comment type="caution">
    <text evidence="12">The sequence shown here is derived from an EMBL/GenBank/DDBJ whole genome shotgun (WGS) entry which is preliminary data.</text>
</comment>
<dbReference type="Gene3D" id="3.40.50.300">
    <property type="entry name" value="P-loop containing nucleotide triphosphate hydrolases"/>
    <property type="match status" value="1"/>
</dbReference>
<comment type="similarity">
    <text evidence="2">Belongs to the SNF2/RAD54 helicase family.</text>
</comment>
<feature type="compositionally biased region" description="Acidic residues" evidence="9">
    <location>
        <begin position="647"/>
        <end position="656"/>
    </location>
</feature>
<sequence length="1370" mass="154480">MTSMKDPVDWTVDEVVRFVCHEPADEWSRNLARPDLQALEIALRENLISGSAFLKLTYPMVKDLGISIIAYCQYVLAASESLQRRSLELRLAQQQRRLETPAASANPTALLDELSWDLVPKETTRRVETTLVTQPLEPSLPEARPLEEQLGSKPAFGQEDFFDRLLRSYPPEDDNLVPVLGESDSEDYYDSELEEDEVRGPPETHDPSTSGHPESPEKLTINDVNAVIDAYIAEHETYFTTTRLPREEYMAFALWTLGQKRPETTDVFLKRYAHLEKRLLELRKALCVAEHSCRSSLQKACACLDQTLSEMCLNRWQVSILKKVDPPPKIARPPRIPRVAKVKETSDGEETLSSDFDSDRDSDFIDPSEDGLEDEDEEDVVMAMDSESEQSDGNHLEGMYETMAMDSESEQSDGNRLEGMHEIPKDGVPEEESNLRPDLLHGPFRETSSPAEDVSHLYFEDEVHNHSPPAAKRRRLEAETPAADPATTKEPESRLTLTGVRDSETEYALTALTAANSLTWEDVERSGNLAYLVAKALSCERKQEALRLFDFLEKFIDLLFEEFTREVLQAMSGDRQALDGWEADDARSVILMRVNTALALLEDEHDEFTPFFQCLKGLAQGYRLWASSSSQAQLLEEEAAVQPIEEEGDVQQDEETAVQPDEGEAVHQPNKEATSWHPSSKRKRATNRNFTLVQREAQQRQELQEEAKKALQGLQLSHRDVNSESTRHPVTFEDPVIYLDPHIGDRVKPHQLHGIQFLFREIVQNERPEGISLLVTISAAGASPNPAIRDQIPEEMRQCKALVLCPASLIVNWCNEFEIWAPPHHNLGKIRPILPKTSAWATLDRTEDINACNNEGGVLIISYDIFRKIVGTTPEIIKNSGRELAMQNVQNWLLNGPTLVIADEAQTLRNSSSLIAGAASRIRTHRRIALTGTPLSNGLKDYYAMLDWVAPGYLGTRSHFGDRFIEPIENGSYIDSTKSERRLALRRQELLLRIISPKVDRADMSVLATDLPPKYEFSFYFELTKTQKDLYDLFVKVVQSEASVSVRTRLWSWLNLLELCCVHPAVFRAQLDRRETQGTGDDHIQSPGLAPQNRPDLDMPTAQNVLPLSSSFEMQAWLGTVPDLLSPNLSSRVIILGEIVRQAIALGDKVLVFSSSIPTLDYLERFMGQMGWKSFRVDGKVPAVQRSGMIESFNKDTTSHVFLLSTHAAGIGLNIVGANRVVIFDFSFNPTWEEQAVGRAYRIGQNKKVYVYRLVSGGTVEEKIYGTSIFKKQLACRVVDRKNVAREGTASGLQYLVPWQPSQRRGGIEPQAHACDPEMMKALMGSECADYILKVRLSWDEIDPDDLLTAEDNQVVEREWCERMGLPPPS</sequence>
<feature type="compositionally biased region" description="Acidic residues" evidence="9">
    <location>
        <begin position="183"/>
        <end position="197"/>
    </location>
</feature>
<evidence type="ECO:0000256" key="1">
    <source>
        <dbReference type="ARBA" id="ARBA00004123"/>
    </source>
</evidence>
<dbReference type="Pfam" id="PF24580">
    <property type="entry name" value="DUF7607"/>
    <property type="match status" value="1"/>
</dbReference>
<evidence type="ECO:0000313" key="12">
    <source>
        <dbReference type="EMBL" id="KAJ5146286.1"/>
    </source>
</evidence>
<feature type="region of interest" description="Disordered" evidence="9">
    <location>
        <begin position="464"/>
        <end position="496"/>
    </location>
</feature>
<feature type="region of interest" description="Disordered" evidence="9">
    <location>
        <begin position="647"/>
        <end position="687"/>
    </location>
</feature>
<comment type="subcellular location">
    <subcellularLocation>
        <location evidence="1">Nucleus</location>
    </subcellularLocation>
</comment>
<evidence type="ECO:0000256" key="2">
    <source>
        <dbReference type="ARBA" id="ARBA00007025"/>
    </source>
</evidence>
<dbReference type="Pfam" id="PF00176">
    <property type="entry name" value="SNF2-rel_dom"/>
    <property type="match status" value="1"/>
</dbReference>
<dbReference type="GO" id="GO:0004386">
    <property type="term" value="F:helicase activity"/>
    <property type="evidence" value="ECO:0007669"/>
    <property type="project" value="UniProtKB-KW"/>
</dbReference>
<dbReference type="InterPro" id="IPR014001">
    <property type="entry name" value="Helicase_ATP-bd"/>
</dbReference>
<dbReference type="Proteomes" id="UP001149079">
    <property type="component" value="Unassembled WGS sequence"/>
</dbReference>
<feature type="compositionally biased region" description="Acidic residues" evidence="9">
    <location>
        <begin position="364"/>
        <end position="378"/>
    </location>
</feature>
<dbReference type="GO" id="GO:0005524">
    <property type="term" value="F:ATP binding"/>
    <property type="evidence" value="ECO:0007669"/>
    <property type="project" value="UniProtKB-KW"/>
</dbReference>
<dbReference type="GO" id="GO:0005634">
    <property type="term" value="C:nucleus"/>
    <property type="evidence" value="ECO:0007669"/>
    <property type="project" value="UniProtKB-SubCell"/>
</dbReference>
<dbReference type="PROSITE" id="PS51194">
    <property type="entry name" value="HELICASE_CTER"/>
    <property type="match status" value="1"/>
</dbReference>
<feature type="domain" description="Helicase C-terminal" evidence="11">
    <location>
        <begin position="1138"/>
        <end position="1285"/>
    </location>
</feature>
<feature type="region of interest" description="Disordered" evidence="9">
    <location>
        <begin position="406"/>
        <end position="449"/>
    </location>
</feature>
<dbReference type="CDD" id="cd18793">
    <property type="entry name" value="SF2_C_SNF"/>
    <property type="match status" value="1"/>
</dbReference>
<evidence type="ECO:0000259" key="10">
    <source>
        <dbReference type="PROSITE" id="PS51192"/>
    </source>
</evidence>
<reference evidence="12" key="1">
    <citation type="submission" date="2022-11" db="EMBL/GenBank/DDBJ databases">
        <authorList>
            <person name="Petersen C."/>
        </authorList>
    </citation>
    <scope>NUCLEOTIDE SEQUENCE</scope>
    <source>
        <strain evidence="12">IBT 22155</strain>
    </source>
</reference>
<dbReference type="Gene3D" id="3.40.50.10810">
    <property type="entry name" value="Tandem AAA-ATPase domain"/>
    <property type="match status" value="1"/>
</dbReference>
<organism evidence="12 13">
    <name type="scientific">Penicillium bovifimosum</name>
    <dbReference type="NCBI Taxonomy" id="126998"/>
    <lineage>
        <taxon>Eukaryota</taxon>
        <taxon>Fungi</taxon>
        <taxon>Dikarya</taxon>
        <taxon>Ascomycota</taxon>
        <taxon>Pezizomycotina</taxon>
        <taxon>Eurotiomycetes</taxon>
        <taxon>Eurotiomycetidae</taxon>
        <taxon>Eurotiales</taxon>
        <taxon>Aspergillaceae</taxon>
        <taxon>Penicillium</taxon>
    </lineage>
</organism>
<gene>
    <name evidence="12" type="ORF">N7515_000850</name>
</gene>
<dbReference type="GeneID" id="81400764"/>
<dbReference type="PROSITE" id="PS51192">
    <property type="entry name" value="HELICASE_ATP_BIND_1"/>
    <property type="match status" value="1"/>
</dbReference>
<feature type="compositionally biased region" description="Pro residues" evidence="9">
    <location>
        <begin position="327"/>
        <end position="336"/>
    </location>
</feature>
<dbReference type="InterPro" id="IPR000330">
    <property type="entry name" value="SNF2_N"/>
</dbReference>
<dbReference type="InterPro" id="IPR049730">
    <property type="entry name" value="SNF2/RAD54-like_C"/>
</dbReference>
<accession>A0A9W9HFM3</accession>
<dbReference type="InterPro" id="IPR001650">
    <property type="entry name" value="Helicase_C-like"/>
</dbReference>
<keyword evidence="3" id="KW-0547">Nucleotide-binding</keyword>
<feature type="compositionally biased region" description="Acidic residues" evidence="9">
    <location>
        <begin position="347"/>
        <end position="356"/>
    </location>
</feature>
<protein>
    <submittedName>
        <fullName evidence="12">SNF2 family helicase/ATPase</fullName>
    </submittedName>
</protein>
<evidence type="ECO:0000256" key="9">
    <source>
        <dbReference type="SAM" id="MobiDB-lite"/>
    </source>
</evidence>
<keyword evidence="4" id="KW-0378">Hydrolase</keyword>
<evidence type="ECO:0000313" key="13">
    <source>
        <dbReference type="Proteomes" id="UP001149079"/>
    </source>
</evidence>
<evidence type="ECO:0000259" key="11">
    <source>
        <dbReference type="PROSITE" id="PS51194"/>
    </source>
</evidence>
<dbReference type="InterPro" id="IPR013761">
    <property type="entry name" value="SAM/pointed_sf"/>
</dbReference>
<dbReference type="InterPro" id="IPR027417">
    <property type="entry name" value="P-loop_NTPase"/>
</dbReference>
<feature type="region of interest" description="Disordered" evidence="9">
    <location>
        <begin position="327"/>
        <end position="378"/>
    </location>
</feature>
<keyword evidence="8" id="KW-0539">Nucleus</keyword>
<evidence type="ECO:0000256" key="5">
    <source>
        <dbReference type="ARBA" id="ARBA00022806"/>
    </source>
</evidence>
<dbReference type="SUPFAM" id="SSF47769">
    <property type="entry name" value="SAM/Pointed domain"/>
    <property type="match status" value="1"/>
</dbReference>
<evidence type="ECO:0000256" key="7">
    <source>
        <dbReference type="ARBA" id="ARBA00023125"/>
    </source>
</evidence>
<dbReference type="OrthoDB" id="2020972at2759"/>
<keyword evidence="6" id="KW-0067">ATP-binding</keyword>
<dbReference type="SUPFAM" id="SSF52540">
    <property type="entry name" value="P-loop containing nucleoside triphosphate hydrolases"/>
    <property type="match status" value="2"/>
</dbReference>
<evidence type="ECO:0000256" key="6">
    <source>
        <dbReference type="ARBA" id="ARBA00022840"/>
    </source>
</evidence>
<dbReference type="PANTHER" id="PTHR45797">
    <property type="entry name" value="RAD54-LIKE"/>
    <property type="match status" value="1"/>
</dbReference>
<name>A0A9W9HFM3_9EURO</name>
<dbReference type="RefSeq" id="XP_056526760.1">
    <property type="nucleotide sequence ID" value="XM_056661594.1"/>
</dbReference>
<keyword evidence="5 12" id="KW-0347">Helicase</keyword>
<evidence type="ECO:0000256" key="4">
    <source>
        <dbReference type="ARBA" id="ARBA00022801"/>
    </source>
</evidence>
<dbReference type="SMART" id="SM00490">
    <property type="entry name" value="HELICc"/>
    <property type="match status" value="1"/>
</dbReference>
<dbReference type="EMBL" id="JAPQKL010000001">
    <property type="protein sequence ID" value="KAJ5146286.1"/>
    <property type="molecule type" value="Genomic_DNA"/>
</dbReference>
<feature type="region of interest" description="Disordered" evidence="9">
    <location>
        <begin position="173"/>
        <end position="220"/>
    </location>
</feature>
<reference evidence="12" key="2">
    <citation type="journal article" date="2023" name="IMA Fungus">
        <title>Comparative genomic study of the Penicillium genus elucidates a diverse pangenome and 15 lateral gene transfer events.</title>
        <authorList>
            <person name="Petersen C."/>
            <person name="Sorensen T."/>
            <person name="Nielsen M.R."/>
            <person name="Sondergaard T.E."/>
            <person name="Sorensen J.L."/>
            <person name="Fitzpatrick D.A."/>
            <person name="Frisvad J.C."/>
            <person name="Nielsen K.L."/>
        </authorList>
    </citation>
    <scope>NUCLEOTIDE SEQUENCE</scope>
    <source>
        <strain evidence="12">IBT 22155</strain>
    </source>
</reference>
<dbReference type="GO" id="GO:0003677">
    <property type="term" value="F:DNA binding"/>
    <property type="evidence" value="ECO:0007669"/>
    <property type="project" value="UniProtKB-KW"/>
</dbReference>
<dbReference type="SMART" id="SM00487">
    <property type="entry name" value="DEXDc"/>
    <property type="match status" value="1"/>
</dbReference>
<evidence type="ECO:0000256" key="3">
    <source>
        <dbReference type="ARBA" id="ARBA00022741"/>
    </source>
</evidence>
<evidence type="ECO:0000256" key="8">
    <source>
        <dbReference type="ARBA" id="ARBA00023242"/>
    </source>
</evidence>
<dbReference type="InterPro" id="IPR038718">
    <property type="entry name" value="SNF2-like_sf"/>
</dbReference>
<feature type="region of interest" description="Disordered" evidence="9">
    <location>
        <begin position="1077"/>
        <end position="1096"/>
    </location>
</feature>
<feature type="compositionally biased region" description="Basic and acidic residues" evidence="9">
    <location>
        <begin position="413"/>
        <end position="439"/>
    </location>
</feature>
<keyword evidence="7" id="KW-0238">DNA-binding</keyword>
<dbReference type="InterPro" id="IPR056026">
    <property type="entry name" value="DUF7607"/>
</dbReference>
<dbReference type="Gene3D" id="1.10.150.50">
    <property type="entry name" value="Transcription Factor, Ets-1"/>
    <property type="match status" value="1"/>
</dbReference>
<dbReference type="InterPro" id="IPR044574">
    <property type="entry name" value="ARIP4-like"/>
</dbReference>
<keyword evidence="13" id="KW-1185">Reference proteome</keyword>
<feature type="domain" description="Helicase ATP-binding" evidence="10">
    <location>
        <begin position="782"/>
        <end position="952"/>
    </location>
</feature>
<proteinExistence type="inferred from homology"/>